<accession>A0A8C7LXP9</accession>
<evidence type="ECO:0000256" key="1">
    <source>
        <dbReference type="ARBA" id="ARBA00004123"/>
    </source>
</evidence>
<dbReference type="GO" id="GO:0005737">
    <property type="term" value="C:cytoplasm"/>
    <property type="evidence" value="ECO:0007669"/>
    <property type="project" value="TreeGrafter"/>
</dbReference>
<dbReference type="Gene3D" id="2.60.120.340">
    <property type="entry name" value="Nucleoplasmin core domain"/>
    <property type="match status" value="1"/>
</dbReference>
<reference evidence="10" key="1">
    <citation type="submission" date="2020-07" db="EMBL/GenBank/DDBJ databases">
        <title>A long reads based de novo assembly of the rainbow trout Arlee double haploid line genome.</title>
        <authorList>
            <person name="Gao G."/>
            <person name="Palti Y."/>
        </authorList>
    </citation>
    <scope>NUCLEOTIDE SEQUENCE [LARGE SCALE GENOMIC DNA]</scope>
</reference>
<name>A0A8C7LXP9_ONCMY</name>
<reference evidence="10" key="2">
    <citation type="submission" date="2025-08" db="UniProtKB">
        <authorList>
            <consortium name="Ensembl"/>
        </authorList>
    </citation>
    <scope>IDENTIFICATION</scope>
</reference>
<evidence type="ECO:0000313" key="10">
    <source>
        <dbReference type="Ensembl" id="ENSOMYP00000005749.2"/>
    </source>
</evidence>
<keyword evidence="4" id="KW-0156">Chromatin regulator</keyword>
<dbReference type="AlphaFoldDB" id="A0A8C7LXP9"/>
<reference evidence="10" key="3">
    <citation type="submission" date="2025-09" db="UniProtKB">
        <authorList>
            <consortium name="Ensembl"/>
        </authorList>
    </citation>
    <scope>IDENTIFICATION</scope>
</reference>
<dbReference type="GO" id="GO:0005730">
    <property type="term" value="C:nucleolus"/>
    <property type="evidence" value="ECO:0007669"/>
    <property type="project" value="TreeGrafter"/>
</dbReference>
<dbReference type="Proteomes" id="UP000694395">
    <property type="component" value="Chromosome 5"/>
</dbReference>
<feature type="domain" description="Nucleoplasmin core" evidence="9">
    <location>
        <begin position="11"/>
        <end position="109"/>
    </location>
</feature>
<dbReference type="GO" id="GO:0007338">
    <property type="term" value="P:single fertilization"/>
    <property type="evidence" value="ECO:0007669"/>
    <property type="project" value="UniProtKB-KW"/>
</dbReference>
<proteinExistence type="inferred from homology"/>
<sequence>MNKPEKPLSTLWGCELSESKKEGTFKTDDTNHQHQLALRTMCLGAGAKEEFNIVALITGEPDNDKGIPMATLHANGMPTVNLSGIDLHPPVTFQLRSGAGPVYICGEHVALEDDFSGIDSVDEEMEEEEEEEDIESPVKPAKKATAKNANVAGKRKKPEEADEPASDDENNPPKKVLYLLCLKYYTLNDFPGLRLWLRPKLFPM</sequence>
<dbReference type="GO" id="GO:0003682">
    <property type="term" value="F:chromatin binding"/>
    <property type="evidence" value="ECO:0007669"/>
    <property type="project" value="TreeGrafter"/>
</dbReference>
<protein>
    <submittedName>
        <fullName evidence="10">Nucleophosmin/nucleoplasmin, 2b</fullName>
    </submittedName>
</protein>
<dbReference type="InterPro" id="IPR004301">
    <property type="entry name" value="Nucleoplasmin"/>
</dbReference>
<dbReference type="PANTHER" id="PTHR22747">
    <property type="entry name" value="NUCLEOPLASMIN"/>
    <property type="match status" value="1"/>
</dbReference>
<evidence type="ECO:0000256" key="6">
    <source>
        <dbReference type="ARBA" id="ARBA00023242"/>
    </source>
</evidence>
<dbReference type="GO" id="GO:0006338">
    <property type="term" value="P:chromatin remodeling"/>
    <property type="evidence" value="ECO:0007669"/>
    <property type="project" value="TreeGrafter"/>
</dbReference>
<keyword evidence="11" id="KW-1185">Reference proteome</keyword>
<dbReference type="SUPFAM" id="SSF69203">
    <property type="entry name" value="Nucleoplasmin-like core domain"/>
    <property type="match status" value="1"/>
</dbReference>
<comment type="similarity">
    <text evidence="2">Belongs to the nucleoplasmin family.</text>
</comment>
<dbReference type="PANTHER" id="PTHR22747:SF14">
    <property type="entry name" value="NUCLEOPLASMIN-2"/>
    <property type="match status" value="1"/>
</dbReference>
<evidence type="ECO:0000313" key="11">
    <source>
        <dbReference type="Proteomes" id="UP000694395"/>
    </source>
</evidence>
<dbReference type="GO" id="GO:0003723">
    <property type="term" value="F:RNA binding"/>
    <property type="evidence" value="ECO:0007669"/>
    <property type="project" value="TreeGrafter"/>
</dbReference>
<keyword evidence="5" id="KW-0143">Chaperone</keyword>
<feature type="region of interest" description="Disordered" evidence="8">
    <location>
        <begin position="121"/>
        <end position="173"/>
    </location>
</feature>
<feature type="compositionally biased region" description="Acidic residues" evidence="8">
    <location>
        <begin position="160"/>
        <end position="170"/>
    </location>
</feature>
<evidence type="ECO:0000256" key="2">
    <source>
        <dbReference type="ARBA" id="ARBA00010744"/>
    </source>
</evidence>
<dbReference type="GO" id="GO:0005654">
    <property type="term" value="C:nucleoplasm"/>
    <property type="evidence" value="ECO:0007669"/>
    <property type="project" value="TreeGrafter"/>
</dbReference>
<evidence type="ECO:0000256" key="5">
    <source>
        <dbReference type="ARBA" id="ARBA00023186"/>
    </source>
</evidence>
<evidence type="ECO:0000256" key="3">
    <source>
        <dbReference type="ARBA" id="ARBA00022473"/>
    </source>
</evidence>
<dbReference type="Ensembl" id="ENSOMYT00000006400.2">
    <property type="protein sequence ID" value="ENSOMYP00000005749.2"/>
    <property type="gene ID" value="ENSOMYG00000002952.2"/>
</dbReference>
<keyword evidence="6" id="KW-0539">Nucleus</keyword>
<keyword evidence="3" id="KW-0217">Developmental protein</keyword>
<dbReference type="Pfam" id="PF03066">
    <property type="entry name" value="Nucleoplasmin"/>
    <property type="match status" value="1"/>
</dbReference>
<evidence type="ECO:0000259" key="9">
    <source>
        <dbReference type="Pfam" id="PF03066"/>
    </source>
</evidence>
<dbReference type="InterPro" id="IPR036824">
    <property type="entry name" value="Nucleoplasmin_core_dom_sf"/>
</dbReference>
<dbReference type="GeneTree" id="ENSGT00940000161418"/>
<evidence type="ECO:0000256" key="4">
    <source>
        <dbReference type="ARBA" id="ARBA00022853"/>
    </source>
</evidence>
<keyword evidence="7" id="KW-0278">Fertilization</keyword>
<evidence type="ECO:0000256" key="8">
    <source>
        <dbReference type="SAM" id="MobiDB-lite"/>
    </source>
</evidence>
<dbReference type="InterPro" id="IPR024057">
    <property type="entry name" value="Nucleoplasmin_core_dom"/>
</dbReference>
<comment type="subcellular location">
    <subcellularLocation>
        <location evidence="1">Nucleus</location>
    </subcellularLocation>
</comment>
<evidence type="ECO:0000256" key="7">
    <source>
        <dbReference type="ARBA" id="ARBA00023279"/>
    </source>
</evidence>
<dbReference type="GO" id="GO:0042393">
    <property type="term" value="F:histone binding"/>
    <property type="evidence" value="ECO:0007669"/>
    <property type="project" value="TreeGrafter"/>
</dbReference>
<organism evidence="10 11">
    <name type="scientific">Oncorhynchus mykiss</name>
    <name type="common">Rainbow trout</name>
    <name type="synonym">Salmo gairdneri</name>
    <dbReference type="NCBI Taxonomy" id="8022"/>
    <lineage>
        <taxon>Eukaryota</taxon>
        <taxon>Metazoa</taxon>
        <taxon>Chordata</taxon>
        <taxon>Craniata</taxon>
        <taxon>Vertebrata</taxon>
        <taxon>Euteleostomi</taxon>
        <taxon>Actinopterygii</taxon>
        <taxon>Neopterygii</taxon>
        <taxon>Teleostei</taxon>
        <taxon>Protacanthopterygii</taxon>
        <taxon>Salmoniformes</taxon>
        <taxon>Salmonidae</taxon>
        <taxon>Salmoninae</taxon>
        <taxon>Oncorhynchus</taxon>
    </lineage>
</organism>
<feature type="compositionally biased region" description="Acidic residues" evidence="8">
    <location>
        <begin position="121"/>
        <end position="135"/>
    </location>
</feature>
<dbReference type="FunFam" id="2.60.120.340:FF:000003">
    <property type="entry name" value="Nucleoplasmin 2"/>
    <property type="match status" value="1"/>
</dbReference>
<dbReference type="GO" id="GO:0045740">
    <property type="term" value="P:positive regulation of DNA replication"/>
    <property type="evidence" value="ECO:0007669"/>
    <property type="project" value="TreeGrafter"/>
</dbReference>